<gene>
    <name evidence="7" type="ORF">DBW71_01035</name>
</gene>
<organism evidence="7 8">
    <name type="scientific">PS1 clade bacterium</name>
    <dbReference type="NCBI Taxonomy" id="2175152"/>
    <lineage>
        <taxon>Bacteria</taxon>
        <taxon>Pseudomonadati</taxon>
        <taxon>Pseudomonadota</taxon>
        <taxon>Alphaproteobacteria</taxon>
        <taxon>PS1 clade</taxon>
    </lineage>
</organism>
<feature type="transmembrane region" description="Helical" evidence="6">
    <location>
        <begin position="193"/>
        <end position="211"/>
    </location>
</feature>
<dbReference type="AlphaFoldDB" id="A0A368DR72"/>
<comment type="subcellular location">
    <subcellularLocation>
        <location evidence="1">Membrane</location>
        <topology evidence="1">Multi-pass membrane protein</topology>
    </subcellularLocation>
</comment>
<evidence type="ECO:0000256" key="3">
    <source>
        <dbReference type="ARBA" id="ARBA00022801"/>
    </source>
</evidence>
<evidence type="ECO:0000256" key="2">
    <source>
        <dbReference type="ARBA" id="ARBA00022692"/>
    </source>
</evidence>
<accession>A0A368DR72</accession>
<sequence>MILNESIDIYCERVSSDIFAEPINFITNFAFIIVYILLYRRYKKRVFNSKVEQYYSLILILLILFIGFGSLLFHLLGTVLSAITDVVPIMIFIILYLYLSVKFFLNCSQRAAIFSIGIFLIFNTLLTALGVEEIASYLLALFSMLLISILTYKKKEYDISLGLLIASFIFTISLSLRQMDLLYCAHLEIGTHWLWHILNSILLYMLVILFMDRKLK</sequence>
<keyword evidence="4 6" id="KW-1133">Transmembrane helix</keyword>
<evidence type="ECO:0000313" key="8">
    <source>
        <dbReference type="Proteomes" id="UP000253570"/>
    </source>
</evidence>
<proteinExistence type="predicted"/>
<keyword evidence="2 6" id="KW-0812">Transmembrane</keyword>
<protein>
    <recommendedName>
        <fullName evidence="9">Ceramidase</fullName>
    </recommendedName>
</protein>
<dbReference type="GO" id="GO:0016020">
    <property type="term" value="C:membrane"/>
    <property type="evidence" value="ECO:0007669"/>
    <property type="project" value="UniProtKB-SubCell"/>
</dbReference>
<dbReference type="Proteomes" id="UP000253570">
    <property type="component" value="Unassembled WGS sequence"/>
</dbReference>
<reference evidence="7 8" key="1">
    <citation type="journal article" date="2018" name="Microbiome">
        <title>Fine metagenomic profile of the Mediterranean stratified and mixed water columns revealed by assembly and recruitment.</title>
        <authorList>
            <person name="Haro-Moreno J.M."/>
            <person name="Lopez-Perez M."/>
            <person name="De La Torre J.R."/>
            <person name="Picazo A."/>
            <person name="Camacho A."/>
            <person name="Rodriguez-Valera F."/>
        </authorList>
    </citation>
    <scope>NUCLEOTIDE SEQUENCE [LARGE SCALE GENOMIC DNA]</scope>
    <source>
        <strain evidence="7">MED-G57</strain>
    </source>
</reference>
<feature type="transmembrane region" description="Helical" evidence="6">
    <location>
        <begin position="111"/>
        <end position="128"/>
    </location>
</feature>
<evidence type="ECO:0008006" key="9">
    <source>
        <dbReference type="Google" id="ProtNLM"/>
    </source>
</evidence>
<feature type="transmembrane region" description="Helical" evidence="6">
    <location>
        <begin position="79"/>
        <end position="99"/>
    </location>
</feature>
<feature type="transmembrane region" description="Helical" evidence="6">
    <location>
        <begin position="23"/>
        <end position="42"/>
    </location>
</feature>
<keyword evidence="5 6" id="KW-0472">Membrane</keyword>
<dbReference type="GO" id="GO:0016811">
    <property type="term" value="F:hydrolase activity, acting on carbon-nitrogen (but not peptide) bonds, in linear amides"/>
    <property type="evidence" value="ECO:0007669"/>
    <property type="project" value="InterPro"/>
</dbReference>
<dbReference type="EMBL" id="QOQD01000002">
    <property type="protein sequence ID" value="RCL74340.1"/>
    <property type="molecule type" value="Genomic_DNA"/>
</dbReference>
<comment type="caution">
    <text evidence="7">The sequence shown here is derived from an EMBL/GenBank/DDBJ whole genome shotgun (WGS) entry which is preliminary data.</text>
</comment>
<feature type="transmembrane region" description="Helical" evidence="6">
    <location>
        <begin position="134"/>
        <end position="152"/>
    </location>
</feature>
<dbReference type="InterPro" id="IPR008901">
    <property type="entry name" value="ACER"/>
</dbReference>
<evidence type="ECO:0000313" key="7">
    <source>
        <dbReference type="EMBL" id="RCL74340.1"/>
    </source>
</evidence>
<evidence type="ECO:0000256" key="6">
    <source>
        <dbReference type="SAM" id="Phobius"/>
    </source>
</evidence>
<dbReference type="GO" id="GO:0006672">
    <property type="term" value="P:ceramide metabolic process"/>
    <property type="evidence" value="ECO:0007669"/>
    <property type="project" value="InterPro"/>
</dbReference>
<name>A0A368DR72_9PROT</name>
<feature type="transmembrane region" description="Helical" evidence="6">
    <location>
        <begin position="159"/>
        <end position="178"/>
    </location>
</feature>
<evidence type="ECO:0000256" key="4">
    <source>
        <dbReference type="ARBA" id="ARBA00022989"/>
    </source>
</evidence>
<feature type="transmembrane region" description="Helical" evidence="6">
    <location>
        <begin position="54"/>
        <end position="73"/>
    </location>
</feature>
<keyword evidence="3" id="KW-0378">Hydrolase</keyword>
<evidence type="ECO:0000256" key="5">
    <source>
        <dbReference type="ARBA" id="ARBA00023136"/>
    </source>
</evidence>
<dbReference type="Pfam" id="PF05875">
    <property type="entry name" value="Ceramidase"/>
    <property type="match status" value="1"/>
</dbReference>
<evidence type="ECO:0000256" key="1">
    <source>
        <dbReference type="ARBA" id="ARBA00004141"/>
    </source>
</evidence>